<organism evidence="5 6">
    <name type="scientific">Caenorhabditis angaria</name>
    <dbReference type="NCBI Taxonomy" id="860376"/>
    <lineage>
        <taxon>Eukaryota</taxon>
        <taxon>Metazoa</taxon>
        <taxon>Ecdysozoa</taxon>
        <taxon>Nematoda</taxon>
        <taxon>Chromadorea</taxon>
        <taxon>Rhabditida</taxon>
        <taxon>Rhabditina</taxon>
        <taxon>Rhabditomorpha</taxon>
        <taxon>Rhabditoidea</taxon>
        <taxon>Rhabditidae</taxon>
        <taxon>Peloderinae</taxon>
        <taxon>Caenorhabditis</taxon>
    </lineage>
</organism>
<comment type="caution">
    <text evidence="5">The sequence shown here is derived from an EMBL/GenBank/DDBJ whole genome shotgun (WGS) entry which is preliminary data.</text>
</comment>
<dbReference type="AlphaFoldDB" id="A0A9P1ILV7"/>
<feature type="region of interest" description="Disordered" evidence="1">
    <location>
        <begin position="155"/>
        <end position="189"/>
    </location>
</feature>
<dbReference type="InterPro" id="IPR002593">
    <property type="entry name" value="DX"/>
</dbReference>
<keyword evidence="3" id="KW-0732">Signal</keyword>
<evidence type="ECO:0000259" key="4">
    <source>
        <dbReference type="Pfam" id="PF01666"/>
    </source>
</evidence>
<keyword evidence="6" id="KW-1185">Reference proteome</keyword>
<proteinExistence type="predicted"/>
<reference evidence="5" key="1">
    <citation type="submission" date="2022-11" db="EMBL/GenBank/DDBJ databases">
        <authorList>
            <person name="Kikuchi T."/>
        </authorList>
    </citation>
    <scope>NUCLEOTIDE SEQUENCE</scope>
    <source>
        <strain evidence="5">PS1010</strain>
    </source>
</reference>
<dbReference type="Pfam" id="PF01666">
    <property type="entry name" value="DX"/>
    <property type="match status" value="1"/>
</dbReference>
<feature type="signal peptide" evidence="3">
    <location>
        <begin position="1"/>
        <end position="18"/>
    </location>
</feature>
<evidence type="ECO:0000256" key="1">
    <source>
        <dbReference type="SAM" id="MobiDB-lite"/>
    </source>
</evidence>
<name>A0A9P1ILV7_9PELO</name>
<evidence type="ECO:0000313" key="5">
    <source>
        <dbReference type="EMBL" id="CAI5448010.1"/>
    </source>
</evidence>
<feature type="transmembrane region" description="Helical" evidence="2">
    <location>
        <begin position="125"/>
        <end position="149"/>
    </location>
</feature>
<keyword evidence="2" id="KW-0472">Membrane</keyword>
<evidence type="ECO:0000313" key="6">
    <source>
        <dbReference type="Proteomes" id="UP001152747"/>
    </source>
</evidence>
<dbReference type="EMBL" id="CANHGI010000004">
    <property type="protein sequence ID" value="CAI5448010.1"/>
    <property type="molecule type" value="Genomic_DNA"/>
</dbReference>
<evidence type="ECO:0000256" key="3">
    <source>
        <dbReference type="SAM" id="SignalP"/>
    </source>
</evidence>
<accession>A0A9P1ILV7</accession>
<feature type="chain" id="PRO_5040281758" description="Domain of unknown function DX domain-containing protein" evidence="3">
    <location>
        <begin position="19"/>
        <end position="189"/>
    </location>
</feature>
<keyword evidence="2" id="KW-1133">Transmembrane helix</keyword>
<feature type="domain" description="Domain of unknown function DX" evidence="4">
    <location>
        <begin position="41"/>
        <end position="110"/>
    </location>
</feature>
<dbReference type="Proteomes" id="UP001152747">
    <property type="component" value="Unassembled WGS sequence"/>
</dbReference>
<keyword evidence="2" id="KW-0812">Transmembrane</keyword>
<protein>
    <recommendedName>
        <fullName evidence="4">Domain of unknown function DX domain-containing protein</fullName>
    </recommendedName>
</protein>
<sequence length="189" mass="21774">MKFLLLFFLLIIVETIAANNNCNNRDVLEYSDLSDDKCDFRAETPLEAKFYRKFCGRKGYYGYLGKKDIFGKPIERIAQRCFTTEDCEDGTEPMVCVNVECDTRMCFPDPFIAQKTSHSEIICTIWKYTIFVGSAFFVLMLASAIAYSFTMKEENKEENEDEVNMDDVAPNNESDDMNYGSSDENNKDK</sequence>
<feature type="compositionally biased region" description="Acidic residues" evidence="1">
    <location>
        <begin position="156"/>
        <end position="165"/>
    </location>
</feature>
<evidence type="ECO:0000256" key="2">
    <source>
        <dbReference type="SAM" id="Phobius"/>
    </source>
</evidence>
<gene>
    <name evidence="5" type="ORF">CAMP_LOCUS10647</name>
</gene>